<evidence type="ECO:0000256" key="4">
    <source>
        <dbReference type="ARBA" id="ARBA00023163"/>
    </source>
</evidence>
<dbReference type="GO" id="GO:0003677">
    <property type="term" value="F:DNA binding"/>
    <property type="evidence" value="ECO:0007669"/>
    <property type="project" value="UniProtKB-KW"/>
</dbReference>
<organism evidence="6 7">
    <name type="scientific">Janthinobacterium lividum</name>
    <dbReference type="NCBI Taxonomy" id="29581"/>
    <lineage>
        <taxon>Bacteria</taxon>
        <taxon>Pseudomonadati</taxon>
        <taxon>Pseudomonadota</taxon>
        <taxon>Betaproteobacteria</taxon>
        <taxon>Burkholderiales</taxon>
        <taxon>Oxalobacteraceae</taxon>
        <taxon>Janthinobacterium</taxon>
    </lineage>
</organism>
<sequence length="306" mass="33323">MKNNSLDGIRTFLAVAERKSFSAAALQLGVTVTAVSKAVKVMERQHGVLLFKRNTRNVAFTEAGAGLYASLAGATRQIDDAFAALTMFRDRPAGHLRLTVPRALGALVMRALIPRFRSCYPDVTIDLSLDDGAVDLLAQGYDAGIRLGQSVEPEMVAVRLTGDLRWSVVGAPAYFERKGQPLIPEELMRHDTLAYRFHTSGAVHRWRFVRDGEELLVETGAPLVVNDTTLIAEFARSGLGLAYLPDVEIEGDLASGSLLRVLENDVPPTSGLFLYFPARTQSQPKLRAFIDTALALSRPASSADVR</sequence>
<keyword evidence="2" id="KW-0805">Transcription regulation</keyword>
<evidence type="ECO:0000256" key="1">
    <source>
        <dbReference type="ARBA" id="ARBA00009437"/>
    </source>
</evidence>
<evidence type="ECO:0000313" key="6">
    <source>
        <dbReference type="EMBL" id="OHV98329.1"/>
    </source>
</evidence>
<dbReference type="InterPro" id="IPR058163">
    <property type="entry name" value="LysR-type_TF_proteobact-type"/>
</dbReference>
<dbReference type="PROSITE" id="PS50931">
    <property type="entry name" value="HTH_LYSR"/>
    <property type="match status" value="1"/>
</dbReference>
<comment type="similarity">
    <text evidence="1">Belongs to the LysR transcriptional regulatory family.</text>
</comment>
<dbReference type="Gene3D" id="3.40.190.290">
    <property type="match status" value="1"/>
</dbReference>
<dbReference type="EMBL" id="LFKP01000003">
    <property type="protein sequence ID" value="OHV98329.1"/>
    <property type="molecule type" value="Genomic_DNA"/>
</dbReference>
<evidence type="ECO:0000259" key="5">
    <source>
        <dbReference type="PROSITE" id="PS50931"/>
    </source>
</evidence>
<comment type="caution">
    <text evidence="6">The sequence shown here is derived from an EMBL/GenBank/DDBJ whole genome shotgun (WGS) entry which is preliminary data.</text>
</comment>
<dbReference type="Proteomes" id="UP000179840">
    <property type="component" value="Unassembled WGS sequence"/>
</dbReference>
<proteinExistence type="inferred from homology"/>
<dbReference type="GO" id="GO:0003700">
    <property type="term" value="F:DNA-binding transcription factor activity"/>
    <property type="evidence" value="ECO:0007669"/>
    <property type="project" value="InterPro"/>
</dbReference>
<dbReference type="InterPro" id="IPR000847">
    <property type="entry name" value="LysR_HTH_N"/>
</dbReference>
<gene>
    <name evidence="6" type="ORF">AKG95_03545</name>
</gene>
<keyword evidence="3" id="KW-0238">DNA-binding</keyword>
<dbReference type="SUPFAM" id="SSF53850">
    <property type="entry name" value="Periplasmic binding protein-like II"/>
    <property type="match status" value="1"/>
</dbReference>
<dbReference type="AlphaFoldDB" id="A0A1S1UE88"/>
<feature type="domain" description="HTH lysR-type" evidence="5">
    <location>
        <begin position="1"/>
        <end position="61"/>
    </location>
</feature>
<dbReference type="Pfam" id="PF03466">
    <property type="entry name" value="LysR_substrate"/>
    <property type="match status" value="1"/>
</dbReference>
<name>A0A1S1UE88_9BURK</name>
<keyword evidence="4" id="KW-0804">Transcription</keyword>
<dbReference type="InterPro" id="IPR036390">
    <property type="entry name" value="WH_DNA-bd_sf"/>
</dbReference>
<dbReference type="PANTHER" id="PTHR30537:SF5">
    <property type="entry name" value="HTH-TYPE TRANSCRIPTIONAL ACTIVATOR TTDR-RELATED"/>
    <property type="match status" value="1"/>
</dbReference>
<dbReference type="RefSeq" id="WP_071075515.1">
    <property type="nucleotide sequence ID" value="NZ_LFKP01000003.1"/>
</dbReference>
<reference evidence="6 7" key="1">
    <citation type="submission" date="2015-06" db="EMBL/GenBank/DDBJ databases">
        <title>Draft genome sequencing of a biphenyl-degrading bacterium, Janthinobacterium lividum MEG1.</title>
        <authorList>
            <person name="Shimodaira J."/>
            <person name="Hatta T."/>
        </authorList>
    </citation>
    <scope>NUCLEOTIDE SEQUENCE [LARGE SCALE GENOMIC DNA]</scope>
    <source>
        <strain evidence="6 7">MEG1</strain>
    </source>
</reference>
<dbReference type="InterPro" id="IPR036388">
    <property type="entry name" value="WH-like_DNA-bd_sf"/>
</dbReference>
<dbReference type="Gene3D" id="1.10.10.10">
    <property type="entry name" value="Winged helix-like DNA-binding domain superfamily/Winged helix DNA-binding domain"/>
    <property type="match status" value="1"/>
</dbReference>
<accession>A0A1S1UE88</accession>
<evidence type="ECO:0000256" key="2">
    <source>
        <dbReference type="ARBA" id="ARBA00023015"/>
    </source>
</evidence>
<evidence type="ECO:0000313" key="7">
    <source>
        <dbReference type="Proteomes" id="UP000179840"/>
    </source>
</evidence>
<dbReference type="InterPro" id="IPR005119">
    <property type="entry name" value="LysR_subst-bd"/>
</dbReference>
<dbReference type="PANTHER" id="PTHR30537">
    <property type="entry name" value="HTH-TYPE TRANSCRIPTIONAL REGULATOR"/>
    <property type="match status" value="1"/>
</dbReference>
<dbReference type="SUPFAM" id="SSF46785">
    <property type="entry name" value="Winged helix' DNA-binding domain"/>
    <property type="match status" value="1"/>
</dbReference>
<evidence type="ECO:0000256" key="3">
    <source>
        <dbReference type="ARBA" id="ARBA00023125"/>
    </source>
</evidence>
<protein>
    <submittedName>
        <fullName evidence="6">Transcriptional regulator</fullName>
    </submittedName>
</protein>
<dbReference type="Pfam" id="PF00126">
    <property type="entry name" value="HTH_1"/>
    <property type="match status" value="1"/>
</dbReference>